<keyword evidence="1" id="KW-0812">Transmembrane</keyword>
<gene>
    <name evidence="2" type="ORF">H9X54_006810</name>
</gene>
<comment type="caution">
    <text evidence="2">The sequence shown here is derived from an EMBL/GenBank/DDBJ whole genome shotgun (WGS) entry which is preliminary data.</text>
</comment>
<name>A0ABS2CVL6_9FLAO</name>
<accession>A0ABS2CVL6</accession>
<evidence type="ECO:0000313" key="2">
    <source>
        <dbReference type="EMBL" id="MBM6499009.1"/>
    </source>
</evidence>
<evidence type="ECO:0000313" key="3">
    <source>
        <dbReference type="Proteomes" id="UP000759529"/>
    </source>
</evidence>
<dbReference type="EMBL" id="JACSOD020000463">
    <property type="protein sequence ID" value="MBM6499009.1"/>
    <property type="molecule type" value="Genomic_DNA"/>
</dbReference>
<sequence>MNSHSNSTLVGTAGGTFLSIVPNLNSEDLIKTVILATVGAVVSFSISVLLKYLCKKHKK</sequence>
<keyword evidence="1" id="KW-0472">Membrane</keyword>
<organism evidence="2 3">
    <name type="scientific">Flavobacterium macrobrachii</name>
    <dbReference type="NCBI Taxonomy" id="591204"/>
    <lineage>
        <taxon>Bacteria</taxon>
        <taxon>Pseudomonadati</taxon>
        <taxon>Bacteroidota</taxon>
        <taxon>Flavobacteriia</taxon>
        <taxon>Flavobacteriales</taxon>
        <taxon>Flavobacteriaceae</taxon>
        <taxon>Flavobacterium</taxon>
    </lineage>
</organism>
<proteinExistence type="predicted"/>
<reference evidence="2 3" key="1">
    <citation type="submission" date="2021-02" db="EMBL/GenBank/DDBJ databases">
        <authorList>
            <person name="Jung H.S."/>
            <person name="Chun B.H."/>
            <person name="Jeon C.O."/>
        </authorList>
    </citation>
    <scope>NUCLEOTIDE SEQUENCE [LARGE SCALE GENOMIC DNA]</scope>
    <source>
        <strain evidence="2 3">LMG 25203</strain>
    </source>
</reference>
<dbReference type="RefSeq" id="WP_187657892.1">
    <property type="nucleotide sequence ID" value="NZ_JACSOD020000463.1"/>
</dbReference>
<keyword evidence="3" id="KW-1185">Reference proteome</keyword>
<dbReference type="Proteomes" id="UP000759529">
    <property type="component" value="Unassembled WGS sequence"/>
</dbReference>
<keyword evidence="1" id="KW-1133">Transmembrane helix</keyword>
<feature type="transmembrane region" description="Helical" evidence="1">
    <location>
        <begin position="33"/>
        <end position="54"/>
    </location>
</feature>
<protein>
    <submittedName>
        <fullName evidence="2">Uncharacterized protein</fullName>
    </submittedName>
</protein>
<evidence type="ECO:0000256" key="1">
    <source>
        <dbReference type="SAM" id="Phobius"/>
    </source>
</evidence>